<gene>
    <name evidence="1" type="primary">CPK1</name>
    <name evidence="1" type="ORF">SPIL2461_LOCUS5216</name>
</gene>
<evidence type="ECO:0000313" key="1">
    <source>
        <dbReference type="EMBL" id="CAE7256414.1"/>
    </source>
</evidence>
<name>A0A812MHI8_SYMPI</name>
<reference evidence="1" key="1">
    <citation type="submission" date="2021-02" db="EMBL/GenBank/DDBJ databases">
        <authorList>
            <person name="Dougan E. K."/>
            <person name="Rhodes N."/>
            <person name="Thang M."/>
            <person name="Chan C."/>
        </authorList>
    </citation>
    <scope>NUCLEOTIDE SEQUENCE</scope>
</reference>
<organism evidence="1 2">
    <name type="scientific">Symbiodinium pilosum</name>
    <name type="common">Dinoflagellate</name>
    <dbReference type="NCBI Taxonomy" id="2952"/>
    <lineage>
        <taxon>Eukaryota</taxon>
        <taxon>Sar</taxon>
        <taxon>Alveolata</taxon>
        <taxon>Dinophyceae</taxon>
        <taxon>Suessiales</taxon>
        <taxon>Symbiodiniaceae</taxon>
        <taxon>Symbiodinium</taxon>
    </lineage>
</organism>
<accession>A0A812MHI8</accession>
<dbReference type="AlphaFoldDB" id="A0A812MHI8"/>
<dbReference type="OrthoDB" id="442027at2759"/>
<sequence length="210" mass="23136">FWVQRRSADVKKARRGMNWHFDKDEDLLDDVGLCVHPCVATATYLTDRGAPLVVLSAPKLPRGQDGAPDADAQPASPPHNAAAYVAFPARGLHVAFGGDLLHGVPAELECKGGERLALLVNVWLHHRPAGLQSCGKVCSRAWRGSTKPGSALRVGLFRRRFREDGAVAIEPGLADWQINGVQIPRDLQQGVWRVQQRHLKVVPRKRKNCK</sequence>
<protein>
    <submittedName>
        <fullName evidence="1">CPK1 protein</fullName>
    </submittedName>
</protein>
<dbReference type="EMBL" id="CAJNIZ010007236">
    <property type="protein sequence ID" value="CAE7256414.1"/>
    <property type="molecule type" value="Genomic_DNA"/>
</dbReference>
<dbReference type="Proteomes" id="UP000649617">
    <property type="component" value="Unassembled WGS sequence"/>
</dbReference>
<keyword evidence="2" id="KW-1185">Reference proteome</keyword>
<proteinExistence type="predicted"/>
<evidence type="ECO:0000313" key="2">
    <source>
        <dbReference type="Proteomes" id="UP000649617"/>
    </source>
</evidence>
<feature type="non-terminal residue" evidence="1">
    <location>
        <position position="210"/>
    </location>
</feature>
<comment type="caution">
    <text evidence="1">The sequence shown here is derived from an EMBL/GenBank/DDBJ whole genome shotgun (WGS) entry which is preliminary data.</text>
</comment>